<feature type="transmembrane region" description="Helical" evidence="1">
    <location>
        <begin position="12"/>
        <end position="33"/>
    </location>
</feature>
<feature type="transmembrane region" description="Helical" evidence="1">
    <location>
        <begin position="84"/>
        <end position="107"/>
    </location>
</feature>
<keyword evidence="1" id="KW-0472">Membrane</keyword>
<reference evidence="2 3" key="1">
    <citation type="submission" date="2014-11" db="EMBL/GenBank/DDBJ databases">
        <title>Genetic blueprint of the zoonotic pathogen Toxocara canis.</title>
        <authorList>
            <person name="Zhu X.-Q."/>
            <person name="Korhonen P.K."/>
            <person name="Cai H."/>
            <person name="Young N.D."/>
            <person name="Nejsum P."/>
            <person name="von Samson-Himmelstjerna G."/>
            <person name="Boag P.R."/>
            <person name="Tan P."/>
            <person name="Li Q."/>
            <person name="Min J."/>
            <person name="Yang Y."/>
            <person name="Wang X."/>
            <person name="Fang X."/>
            <person name="Hall R.S."/>
            <person name="Hofmann A."/>
            <person name="Sternberg P.W."/>
            <person name="Jex A.R."/>
            <person name="Gasser R.B."/>
        </authorList>
    </citation>
    <scope>NUCLEOTIDE SEQUENCE [LARGE SCALE GENOMIC DNA]</scope>
    <source>
        <strain evidence="2">PN_DK_2014</strain>
    </source>
</reference>
<dbReference type="AlphaFoldDB" id="A0A0B2USG6"/>
<name>A0A0B2USG6_TOXCA</name>
<keyword evidence="1" id="KW-1133">Transmembrane helix</keyword>
<proteinExistence type="predicted"/>
<dbReference type="EMBL" id="JPKZ01003647">
    <property type="protein sequence ID" value="KHN72077.1"/>
    <property type="molecule type" value="Genomic_DNA"/>
</dbReference>
<evidence type="ECO:0000256" key="1">
    <source>
        <dbReference type="SAM" id="Phobius"/>
    </source>
</evidence>
<evidence type="ECO:0000313" key="3">
    <source>
        <dbReference type="Proteomes" id="UP000031036"/>
    </source>
</evidence>
<protein>
    <submittedName>
        <fullName evidence="2">Uncharacterized protein</fullName>
    </submittedName>
</protein>
<accession>A0A0B2USG6</accession>
<keyword evidence="1" id="KW-0812">Transmembrane</keyword>
<comment type="caution">
    <text evidence="2">The sequence shown here is derived from an EMBL/GenBank/DDBJ whole genome shotgun (WGS) entry which is preliminary data.</text>
</comment>
<organism evidence="2 3">
    <name type="scientific">Toxocara canis</name>
    <name type="common">Canine roundworm</name>
    <dbReference type="NCBI Taxonomy" id="6265"/>
    <lineage>
        <taxon>Eukaryota</taxon>
        <taxon>Metazoa</taxon>
        <taxon>Ecdysozoa</taxon>
        <taxon>Nematoda</taxon>
        <taxon>Chromadorea</taxon>
        <taxon>Rhabditida</taxon>
        <taxon>Spirurina</taxon>
        <taxon>Ascaridomorpha</taxon>
        <taxon>Ascaridoidea</taxon>
        <taxon>Toxocaridae</taxon>
        <taxon>Toxocara</taxon>
    </lineage>
</organism>
<dbReference type="Proteomes" id="UP000031036">
    <property type="component" value="Unassembled WGS sequence"/>
</dbReference>
<dbReference type="OMA" id="SWYLCER"/>
<feature type="transmembrane region" description="Helical" evidence="1">
    <location>
        <begin position="53"/>
        <end position="77"/>
    </location>
</feature>
<dbReference type="OrthoDB" id="5847551at2759"/>
<keyword evidence="3" id="KW-1185">Reference proteome</keyword>
<feature type="transmembrane region" description="Helical" evidence="1">
    <location>
        <begin position="153"/>
        <end position="176"/>
    </location>
</feature>
<sequence>MLAYVIKIITLAGNAFLTLLSIVMFIVAVFAWFEPPDAQISPNPISEHRQYSVAVIFLLLTSVCILGLAALGISSILLSSSFFLSLYILILLVQISSQVVLSAFAIANSDKIHATILSEWKKKLKDATFECTISNVFEECQSPLSAQIRVERIIFILLSIFLAYQVIMLCLSCYYCEVLTKKERNEAIEKDNTNED</sequence>
<evidence type="ECO:0000313" key="2">
    <source>
        <dbReference type="EMBL" id="KHN72077.1"/>
    </source>
</evidence>
<gene>
    <name evidence="2" type="ORF">Tcan_15022</name>
</gene>